<gene>
    <name evidence="1" type="ORF">DOTSEDRAFT_22137</name>
</gene>
<dbReference type="OMA" id="LGLWVRQ"/>
<dbReference type="SUPFAM" id="SSF55154">
    <property type="entry name" value="CYTH-like phosphatases"/>
    <property type="match status" value="1"/>
</dbReference>
<keyword evidence="2" id="KW-1185">Reference proteome</keyword>
<dbReference type="STRING" id="675120.N1PUH7"/>
<reference evidence="1 2" key="2">
    <citation type="journal article" date="2012" name="PLoS Pathog.">
        <title>Diverse lifestyles and strategies of plant pathogenesis encoded in the genomes of eighteen Dothideomycetes fungi.</title>
        <authorList>
            <person name="Ohm R.A."/>
            <person name="Feau N."/>
            <person name="Henrissat B."/>
            <person name="Schoch C.L."/>
            <person name="Horwitz B.A."/>
            <person name="Barry K.W."/>
            <person name="Condon B.J."/>
            <person name="Copeland A.C."/>
            <person name="Dhillon B."/>
            <person name="Glaser F."/>
            <person name="Hesse C.N."/>
            <person name="Kosti I."/>
            <person name="LaButti K."/>
            <person name="Lindquist E.A."/>
            <person name="Lucas S."/>
            <person name="Salamov A.A."/>
            <person name="Bradshaw R.E."/>
            <person name="Ciuffetti L."/>
            <person name="Hamelin R.C."/>
            <person name="Kema G.H.J."/>
            <person name="Lawrence C."/>
            <person name="Scott J.A."/>
            <person name="Spatafora J.W."/>
            <person name="Turgeon B.G."/>
            <person name="de Wit P.J.G.M."/>
            <person name="Zhong S."/>
            <person name="Goodwin S.B."/>
            <person name="Grigoriev I.V."/>
        </authorList>
    </citation>
    <scope>NUCLEOTIDE SEQUENCE [LARGE SCALE GENOMIC DNA]</scope>
    <source>
        <strain evidence="2">NZE10 / CBS 128990</strain>
    </source>
</reference>
<evidence type="ECO:0000313" key="1">
    <source>
        <dbReference type="EMBL" id="EME46020.1"/>
    </source>
</evidence>
<dbReference type="InterPro" id="IPR033469">
    <property type="entry name" value="CYTH-like_dom_sf"/>
</dbReference>
<dbReference type="OrthoDB" id="442176at2759"/>
<evidence type="ECO:0000313" key="2">
    <source>
        <dbReference type="Proteomes" id="UP000016933"/>
    </source>
</evidence>
<protein>
    <recommendedName>
        <fullName evidence="3">CYTH domain-containing protein</fullName>
    </recommendedName>
</protein>
<evidence type="ECO:0008006" key="3">
    <source>
        <dbReference type="Google" id="ProtNLM"/>
    </source>
</evidence>
<reference evidence="2" key="1">
    <citation type="journal article" date="2012" name="PLoS Genet.">
        <title>The genomes of the fungal plant pathogens Cladosporium fulvum and Dothistroma septosporum reveal adaptation to different hosts and lifestyles but also signatures of common ancestry.</title>
        <authorList>
            <person name="de Wit P.J.G.M."/>
            <person name="van der Burgt A."/>
            <person name="Oekmen B."/>
            <person name="Stergiopoulos I."/>
            <person name="Abd-Elsalam K.A."/>
            <person name="Aerts A.L."/>
            <person name="Bahkali A.H."/>
            <person name="Beenen H.G."/>
            <person name="Chettri P."/>
            <person name="Cox M.P."/>
            <person name="Datema E."/>
            <person name="de Vries R.P."/>
            <person name="Dhillon B."/>
            <person name="Ganley A.R."/>
            <person name="Griffiths S.A."/>
            <person name="Guo Y."/>
            <person name="Hamelin R.C."/>
            <person name="Henrissat B."/>
            <person name="Kabir M.S."/>
            <person name="Jashni M.K."/>
            <person name="Kema G."/>
            <person name="Klaubauf S."/>
            <person name="Lapidus A."/>
            <person name="Levasseur A."/>
            <person name="Lindquist E."/>
            <person name="Mehrabi R."/>
            <person name="Ohm R.A."/>
            <person name="Owen T.J."/>
            <person name="Salamov A."/>
            <person name="Schwelm A."/>
            <person name="Schijlen E."/>
            <person name="Sun H."/>
            <person name="van den Burg H.A."/>
            <person name="van Ham R.C.H.J."/>
            <person name="Zhang S."/>
            <person name="Goodwin S.B."/>
            <person name="Grigoriev I.V."/>
            <person name="Collemare J."/>
            <person name="Bradshaw R.E."/>
        </authorList>
    </citation>
    <scope>NUCLEOTIDE SEQUENCE [LARGE SCALE GENOMIC DNA]</scope>
    <source>
        <strain evidence="2">NZE10 / CBS 128990</strain>
    </source>
</reference>
<dbReference type="eggNOG" id="ENOG502RB34">
    <property type="taxonomic scope" value="Eukaryota"/>
</dbReference>
<proteinExistence type="predicted"/>
<dbReference type="Proteomes" id="UP000016933">
    <property type="component" value="Unassembled WGS sequence"/>
</dbReference>
<dbReference type="EMBL" id="KB446537">
    <property type="protein sequence ID" value="EME46020.1"/>
    <property type="molecule type" value="Genomic_DNA"/>
</dbReference>
<sequence length="296" mass="33840">MFLFRIYRIASPGSFSSITGCRTTQRRLLSHISVPVPRSTELEVESKFNVTALLRSRLDGRYPRNEHLNTSLAAATSLLKFTRQPDKLINDQYFDDDDTLCSRGIWVRRRIERTLLSRDFPFQVPVKRSLEWEAKIRVGGDCQSSQFEEVVGEEAVMNLVKQHVSDLASLHKVVDINTLRKAWTVREHVERALADREQRMMVVIDSSTAGGTVVRGPEEESAFHHMVGEVELTLDLELGEDGTKNVMAKRAAAELMKTELDMFMKRNSSLFPTRPAPVGKLTAYFAWKQRQDDRLQ</sequence>
<dbReference type="AlphaFoldDB" id="N1PUH7"/>
<dbReference type="Gene3D" id="2.40.320.10">
    <property type="entry name" value="Hypothetical Protein Pfu-838710-001"/>
    <property type="match status" value="1"/>
</dbReference>
<dbReference type="HOGENOM" id="CLU_057907_0_0_1"/>
<dbReference type="PROSITE" id="PS51257">
    <property type="entry name" value="PROKAR_LIPOPROTEIN"/>
    <property type="match status" value="1"/>
</dbReference>
<accession>N1PUH7</accession>
<name>N1PUH7_DOTSN</name>
<organism evidence="1 2">
    <name type="scientific">Dothistroma septosporum (strain NZE10 / CBS 128990)</name>
    <name type="common">Red band needle blight fungus</name>
    <name type="synonym">Mycosphaerella pini</name>
    <dbReference type="NCBI Taxonomy" id="675120"/>
    <lineage>
        <taxon>Eukaryota</taxon>
        <taxon>Fungi</taxon>
        <taxon>Dikarya</taxon>
        <taxon>Ascomycota</taxon>
        <taxon>Pezizomycotina</taxon>
        <taxon>Dothideomycetes</taxon>
        <taxon>Dothideomycetidae</taxon>
        <taxon>Mycosphaerellales</taxon>
        <taxon>Mycosphaerellaceae</taxon>
        <taxon>Dothistroma</taxon>
    </lineage>
</organism>